<comment type="caution">
    <text evidence="2">The sequence shown here is derived from an EMBL/GenBank/DDBJ whole genome shotgun (WGS) entry which is preliminary data.</text>
</comment>
<feature type="domain" description="Mycothiol-dependent maleylpyruvate isomerase metal-binding" evidence="1">
    <location>
        <begin position="12"/>
        <end position="164"/>
    </location>
</feature>
<dbReference type="Gene3D" id="1.20.120.450">
    <property type="entry name" value="dinb family like domain"/>
    <property type="match status" value="1"/>
</dbReference>
<dbReference type="Pfam" id="PF11716">
    <property type="entry name" value="MDMPI_N"/>
    <property type="match status" value="1"/>
</dbReference>
<protein>
    <recommendedName>
        <fullName evidence="1">Mycothiol-dependent maleylpyruvate isomerase metal-binding domain-containing protein</fullName>
    </recommendedName>
</protein>
<dbReference type="AlphaFoldDB" id="A0ABD6QJJ3"/>
<gene>
    <name evidence="2" type="ORF">A5742_31335</name>
</gene>
<evidence type="ECO:0000313" key="3">
    <source>
        <dbReference type="Proteomes" id="UP000187001"/>
    </source>
</evidence>
<proteinExistence type="predicted"/>
<evidence type="ECO:0000313" key="2">
    <source>
        <dbReference type="EMBL" id="OMC42100.1"/>
    </source>
</evidence>
<dbReference type="Proteomes" id="UP000187001">
    <property type="component" value="Unassembled WGS sequence"/>
</dbReference>
<name>A0ABD6QJJ3_MYCFO</name>
<dbReference type="InterPro" id="IPR024344">
    <property type="entry name" value="MDMPI_metal-binding"/>
</dbReference>
<dbReference type="InterPro" id="IPR034660">
    <property type="entry name" value="DinB/YfiT-like"/>
</dbReference>
<dbReference type="EMBL" id="MBER01000095">
    <property type="protein sequence ID" value="OMC42100.1"/>
    <property type="molecule type" value="Genomic_DNA"/>
</dbReference>
<sequence>MRLVECALRDTLADAWERWAHRCAELSATQWRFGTRCESWDVQALVAHVCPEAATFDSLVAAGSDGPAAVTDAAEMLRIFNQPDGVANTTADRIAERAVLAGSALTPATAATRFLDAGARLRAMPEMIRSAETVIRYPIVGSTTLAVVAEVALLEATVHLLDLAAAVGGVAPSAAALAATRDLLISVPDAQDAVEVLAGRAPAQAAVPAIR</sequence>
<reference evidence="2 3" key="1">
    <citation type="submission" date="2016-07" db="EMBL/GenBank/DDBJ databases">
        <authorList>
            <person name="Sutton G."/>
            <person name="Brinkac L."/>
            <person name="Sanka R."/>
            <person name="Adams M."/>
            <person name="Lau E."/>
            <person name="Kumar A."/>
            <person name="Macaden R."/>
        </authorList>
    </citation>
    <scope>NUCLEOTIDE SEQUENCE [LARGE SCALE GENOMIC DNA]</scope>
    <source>
        <strain evidence="2 3">GA-0871</strain>
    </source>
</reference>
<accession>A0ABD6QJJ3</accession>
<dbReference type="SUPFAM" id="SSF109854">
    <property type="entry name" value="DinB/YfiT-like putative metalloenzymes"/>
    <property type="match status" value="1"/>
</dbReference>
<evidence type="ECO:0000259" key="1">
    <source>
        <dbReference type="Pfam" id="PF11716"/>
    </source>
</evidence>
<organism evidence="2 3">
    <name type="scientific">Mycolicibacterium fortuitum</name>
    <name type="common">Mycobacterium fortuitum</name>
    <dbReference type="NCBI Taxonomy" id="1766"/>
    <lineage>
        <taxon>Bacteria</taxon>
        <taxon>Bacillati</taxon>
        <taxon>Actinomycetota</taxon>
        <taxon>Actinomycetes</taxon>
        <taxon>Mycobacteriales</taxon>
        <taxon>Mycobacteriaceae</taxon>
        <taxon>Mycolicibacterium</taxon>
    </lineage>
</organism>
<dbReference type="RefSeq" id="WP_076206176.1">
    <property type="nucleotide sequence ID" value="NZ_MBER01000095.1"/>
</dbReference>